<evidence type="ECO:0000256" key="1">
    <source>
        <dbReference type="ARBA" id="ARBA00004651"/>
    </source>
</evidence>
<comment type="subcellular location">
    <subcellularLocation>
        <location evidence="1">Cell membrane</location>
        <topology evidence="1">Multi-pass membrane protein</topology>
    </subcellularLocation>
</comment>
<dbReference type="PANTHER" id="PTHR34979:SF1">
    <property type="entry name" value="INNER MEMBRANE PROTEIN YGAZ"/>
    <property type="match status" value="1"/>
</dbReference>
<keyword evidence="7 8" id="KW-0472">Membrane</keyword>
<feature type="transmembrane region" description="Helical" evidence="8">
    <location>
        <begin position="134"/>
        <end position="157"/>
    </location>
</feature>
<feature type="transmembrane region" description="Helical" evidence="8">
    <location>
        <begin position="188"/>
        <end position="207"/>
    </location>
</feature>
<sequence length="248" mass="26467">MSVDSKRSGAEMATAFKDVFPVLLAIVPFGMVYGTVAAGDGLDMLQIVGFSASVFAGASQLAALQLIGIGAPVWSVLLTVLALNFRHILYSASVGRHIRHFPNAAKGLAFFFLVDPTFGAAEARAARVELTKRYYFVYGVSLYVCWLASSILGGVFGSFIEDPAVYGIDFVLPVYFLALVMTFRTRRTFWPVASASAIASIAIYWTVGPPWHVTFGALAGVGVAAVMPVRNLAGTAVEAEAKALETRL</sequence>
<evidence type="ECO:0000256" key="3">
    <source>
        <dbReference type="ARBA" id="ARBA00022448"/>
    </source>
</evidence>
<evidence type="ECO:0000313" key="9">
    <source>
        <dbReference type="EMBL" id="MDY8109620.1"/>
    </source>
</evidence>
<dbReference type="Proteomes" id="UP001294412">
    <property type="component" value="Unassembled WGS sequence"/>
</dbReference>
<evidence type="ECO:0000256" key="2">
    <source>
        <dbReference type="ARBA" id="ARBA00010735"/>
    </source>
</evidence>
<feature type="transmembrane region" description="Helical" evidence="8">
    <location>
        <begin position="62"/>
        <end position="83"/>
    </location>
</feature>
<evidence type="ECO:0000256" key="6">
    <source>
        <dbReference type="ARBA" id="ARBA00022989"/>
    </source>
</evidence>
<dbReference type="PANTHER" id="PTHR34979">
    <property type="entry name" value="INNER MEMBRANE PROTEIN YGAZ"/>
    <property type="match status" value="1"/>
</dbReference>
<dbReference type="Pfam" id="PF03591">
    <property type="entry name" value="AzlC"/>
    <property type="match status" value="1"/>
</dbReference>
<organism evidence="9 10">
    <name type="scientific">Fulvimarina uroteuthidis</name>
    <dbReference type="NCBI Taxonomy" id="3098149"/>
    <lineage>
        <taxon>Bacteria</taxon>
        <taxon>Pseudomonadati</taxon>
        <taxon>Pseudomonadota</taxon>
        <taxon>Alphaproteobacteria</taxon>
        <taxon>Hyphomicrobiales</taxon>
        <taxon>Aurantimonadaceae</taxon>
        <taxon>Fulvimarina</taxon>
    </lineage>
</organism>
<reference evidence="9 10" key="1">
    <citation type="submission" date="2023-12" db="EMBL/GenBank/DDBJ databases">
        <title>Description of Novel Strain Fulvimarina sp. 2208YS6-2-32 isolated from Uroteuthis (Photololigo) edulis.</title>
        <authorList>
            <person name="Park J.-S."/>
        </authorList>
    </citation>
    <scope>NUCLEOTIDE SEQUENCE [LARGE SCALE GENOMIC DNA]</scope>
    <source>
        <strain evidence="9 10">2208YS6-2-32</strain>
    </source>
</reference>
<name>A0ABU5I2M0_9HYPH</name>
<proteinExistence type="inferred from homology"/>
<dbReference type="RefSeq" id="WP_322187103.1">
    <property type="nucleotide sequence ID" value="NZ_JAXLPB010000003.1"/>
</dbReference>
<comment type="similarity">
    <text evidence="2">Belongs to the AzlC family.</text>
</comment>
<keyword evidence="10" id="KW-1185">Reference proteome</keyword>
<evidence type="ECO:0000256" key="8">
    <source>
        <dbReference type="SAM" id="Phobius"/>
    </source>
</evidence>
<evidence type="ECO:0000256" key="4">
    <source>
        <dbReference type="ARBA" id="ARBA00022475"/>
    </source>
</evidence>
<evidence type="ECO:0000256" key="5">
    <source>
        <dbReference type="ARBA" id="ARBA00022692"/>
    </source>
</evidence>
<evidence type="ECO:0000313" key="10">
    <source>
        <dbReference type="Proteomes" id="UP001294412"/>
    </source>
</evidence>
<keyword evidence="6 8" id="KW-1133">Transmembrane helix</keyword>
<keyword evidence="5 8" id="KW-0812">Transmembrane</keyword>
<gene>
    <name evidence="9" type="ORF">U0C82_10775</name>
</gene>
<dbReference type="EMBL" id="JAXLPB010000003">
    <property type="protein sequence ID" value="MDY8109620.1"/>
    <property type="molecule type" value="Genomic_DNA"/>
</dbReference>
<keyword evidence="3" id="KW-0813">Transport</keyword>
<feature type="transmembrane region" description="Helical" evidence="8">
    <location>
        <begin position="163"/>
        <end position="181"/>
    </location>
</feature>
<evidence type="ECO:0000256" key="7">
    <source>
        <dbReference type="ARBA" id="ARBA00023136"/>
    </source>
</evidence>
<keyword evidence="4" id="KW-1003">Cell membrane</keyword>
<accession>A0ABU5I2M0</accession>
<feature type="transmembrane region" description="Helical" evidence="8">
    <location>
        <begin position="20"/>
        <end position="42"/>
    </location>
</feature>
<dbReference type="InterPro" id="IPR011606">
    <property type="entry name" value="Brnchd-chn_aa_trnsp_permease"/>
</dbReference>
<feature type="transmembrane region" description="Helical" evidence="8">
    <location>
        <begin position="213"/>
        <end position="233"/>
    </location>
</feature>
<comment type="caution">
    <text evidence="9">The sequence shown here is derived from an EMBL/GenBank/DDBJ whole genome shotgun (WGS) entry which is preliminary data.</text>
</comment>
<protein>
    <submittedName>
        <fullName evidence="9">AzlC family ABC transporter permease</fullName>
    </submittedName>
</protein>